<gene>
    <name evidence="1" type="ORF">HO133_009527</name>
</gene>
<sequence>MAETSTDPAPDHAGAAYPKPAGWEYMTHEERYAALRSEPKPDSEYLQKALAQAKQDVLRDERDERKAITEARQITVLADAPHFTISLTAPPTLSLAQGIYPIAAILTYTSDPASTTFTTQAARPVLFRPCYGPLSPSAPNENLYSVYTTPTCTPECRIPHVRPNASIRPPREADGSFTKELEVTSWDGWEEAHLGDTVRKEVAMGLDERSGWSKHLETGKSYWLRCDDAGFLGVGRLGLDRYWRYGDKDSMELPMKIKLRDPEAVSIPLEPSNVVEFQVVQ</sequence>
<dbReference type="RefSeq" id="XP_037154236.1">
    <property type="nucleotide sequence ID" value="XM_037300388.1"/>
</dbReference>
<comment type="caution">
    <text evidence="1">The sequence shown here is derived from an EMBL/GenBank/DDBJ whole genome shotgun (WGS) entry which is preliminary data.</text>
</comment>
<keyword evidence="2" id="KW-1185">Reference proteome</keyword>
<accession>A0A8H6CL34</accession>
<protein>
    <submittedName>
        <fullName evidence="1">Uncharacterized protein</fullName>
    </submittedName>
</protein>
<organism evidence="1 2">
    <name type="scientific">Letharia lupina</name>
    <dbReference type="NCBI Taxonomy" id="560253"/>
    <lineage>
        <taxon>Eukaryota</taxon>
        <taxon>Fungi</taxon>
        <taxon>Dikarya</taxon>
        <taxon>Ascomycota</taxon>
        <taxon>Pezizomycotina</taxon>
        <taxon>Lecanoromycetes</taxon>
        <taxon>OSLEUM clade</taxon>
        <taxon>Lecanoromycetidae</taxon>
        <taxon>Lecanorales</taxon>
        <taxon>Lecanorineae</taxon>
        <taxon>Parmeliaceae</taxon>
        <taxon>Letharia</taxon>
    </lineage>
</organism>
<dbReference type="Proteomes" id="UP000593566">
    <property type="component" value="Unassembled WGS sequence"/>
</dbReference>
<proteinExistence type="predicted"/>
<dbReference type="AlphaFoldDB" id="A0A8H6CL34"/>
<evidence type="ECO:0000313" key="2">
    <source>
        <dbReference type="Proteomes" id="UP000593566"/>
    </source>
</evidence>
<dbReference type="GeneID" id="59337922"/>
<reference evidence="1 2" key="1">
    <citation type="journal article" date="2020" name="Genomics">
        <title>Complete, high-quality genomes from long-read metagenomic sequencing of two wolf lichen thalli reveals enigmatic genome architecture.</title>
        <authorList>
            <person name="McKenzie S.K."/>
            <person name="Walston R.F."/>
            <person name="Allen J.L."/>
        </authorList>
    </citation>
    <scope>NUCLEOTIDE SEQUENCE [LARGE SCALE GENOMIC DNA]</scope>
    <source>
        <strain evidence="1">WasteWater1</strain>
    </source>
</reference>
<evidence type="ECO:0000313" key="1">
    <source>
        <dbReference type="EMBL" id="KAF6225527.1"/>
    </source>
</evidence>
<name>A0A8H6CL34_9LECA</name>
<dbReference type="EMBL" id="JACCJB010000007">
    <property type="protein sequence ID" value="KAF6225527.1"/>
    <property type="molecule type" value="Genomic_DNA"/>
</dbReference>